<keyword evidence="2" id="KW-0119">Carbohydrate metabolism</keyword>
<keyword evidence="3" id="KW-1185">Reference proteome</keyword>
<comment type="caution">
    <text evidence="2">The sequence shown here is derived from an EMBL/GenBank/DDBJ whole genome shotgun (WGS) entry which is preliminary data.</text>
</comment>
<proteinExistence type="predicted"/>
<reference evidence="2" key="1">
    <citation type="submission" date="2023-01" db="EMBL/GenBank/DDBJ databases">
        <title>The growth and conidiation of Purpureocillium lavendulum are regulated by nitrogen source and histone H3K14 acetylation.</title>
        <authorList>
            <person name="Tang P."/>
            <person name="Han J."/>
            <person name="Zhang C."/>
            <person name="Tang P."/>
            <person name="Qi F."/>
            <person name="Zhang K."/>
            <person name="Liang L."/>
        </authorList>
    </citation>
    <scope>NUCLEOTIDE SEQUENCE</scope>
    <source>
        <strain evidence="2">YMF1.00683</strain>
    </source>
</reference>
<dbReference type="GO" id="GO:0045493">
    <property type="term" value="P:xylan catabolic process"/>
    <property type="evidence" value="ECO:0007669"/>
    <property type="project" value="UniProtKB-KW"/>
</dbReference>
<evidence type="ECO:0000259" key="1">
    <source>
        <dbReference type="Pfam" id="PF18922"/>
    </source>
</evidence>
<dbReference type="Proteomes" id="UP001163105">
    <property type="component" value="Unassembled WGS sequence"/>
</dbReference>
<keyword evidence="2" id="KW-0378">Hydrolase</keyword>
<sequence>MPLISPPRRLSVSRCLRVLLVLSLVFFVLIVAFSVPSSPPTTTPRYGAPELNTSKLALLVEDRPQKILAPVLLHFIGVLPPSWPLLFLGSPASLAALNASAAARAHVRTGKLSLAPIPANMSTAGQEMVSRFLTSRWLYETAVAAEWLLVFQTDATLCANSRLDMDRFVGLDWVGAPWTPDARWGGNGGLSLRRVSRIVEVLRNQQRREDSEPEDVWLSERLAHFPGANVANGSVSLTFSGEMHSGAPEGVPVEPRFCNGTLLCNEGHEHVAGIDDWRTGFYEPMGYHTGGSGQYLHPQIWGTPEIRRHIYDYCPEVKMTLAMDMTKYVPGSCAGHW</sequence>
<organism evidence="2 3">
    <name type="scientific">Purpureocillium lavendulum</name>
    <dbReference type="NCBI Taxonomy" id="1247861"/>
    <lineage>
        <taxon>Eukaryota</taxon>
        <taxon>Fungi</taxon>
        <taxon>Dikarya</taxon>
        <taxon>Ascomycota</taxon>
        <taxon>Pezizomycotina</taxon>
        <taxon>Sordariomycetes</taxon>
        <taxon>Hypocreomycetidae</taxon>
        <taxon>Hypocreales</taxon>
        <taxon>Ophiocordycipitaceae</taxon>
        <taxon>Purpureocillium</taxon>
    </lineage>
</organism>
<dbReference type="AlphaFoldDB" id="A0AB34G6V7"/>
<dbReference type="EMBL" id="JAQHRD010000001">
    <property type="protein sequence ID" value="KAJ6446671.1"/>
    <property type="molecule type" value="Genomic_DNA"/>
</dbReference>
<gene>
    <name evidence="2" type="ORF">O9K51_01444</name>
</gene>
<evidence type="ECO:0000313" key="3">
    <source>
        <dbReference type="Proteomes" id="UP001163105"/>
    </source>
</evidence>
<dbReference type="GO" id="GO:0016798">
    <property type="term" value="F:hydrolase activity, acting on glycosyl bonds"/>
    <property type="evidence" value="ECO:0007669"/>
    <property type="project" value="UniProtKB-KW"/>
</dbReference>
<dbReference type="Pfam" id="PF18922">
    <property type="entry name" value="DUF5672"/>
    <property type="match status" value="1"/>
</dbReference>
<feature type="domain" description="DUF5672" evidence="1">
    <location>
        <begin position="115"/>
        <end position="244"/>
    </location>
</feature>
<accession>A0AB34G6V7</accession>
<evidence type="ECO:0000313" key="2">
    <source>
        <dbReference type="EMBL" id="KAJ6446671.1"/>
    </source>
</evidence>
<name>A0AB34G6V7_9HYPO</name>
<protein>
    <submittedName>
        <fullName evidence="2">Xylanase 3</fullName>
    </submittedName>
</protein>
<keyword evidence="2" id="KW-0858">Xylan degradation</keyword>
<dbReference type="InterPro" id="IPR043729">
    <property type="entry name" value="DUF5672"/>
</dbReference>
<keyword evidence="2" id="KW-0326">Glycosidase</keyword>
<keyword evidence="2" id="KW-0624">Polysaccharide degradation</keyword>